<dbReference type="PANTHER" id="PTHR30629">
    <property type="entry name" value="PROPHAGE INTEGRASE"/>
    <property type="match status" value="1"/>
</dbReference>
<dbReference type="InterPro" id="IPR013762">
    <property type="entry name" value="Integrase-like_cat_sf"/>
</dbReference>
<dbReference type="InterPro" id="IPR010998">
    <property type="entry name" value="Integrase_recombinase_N"/>
</dbReference>
<dbReference type="PROSITE" id="PS51898">
    <property type="entry name" value="TYR_RECOMBINASE"/>
    <property type="match status" value="1"/>
</dbReference>
<evidence type="ECO:0000313" key="8">
    <source>
        <dbReference type="EMBL" id="MDQ7877140.1"/>
    </source>
</evidence>
<sequence length="403" mass="44431">MPKSREHGQGALYWVESRKMWRAVLDVGFDEHTGKRLQKARMSKSKDEAVKKLNAMIRERDSLGMVMDRSTRVAELADAWLADVAERAKPKTLTNYRSNVRTKVLPSLGRRVVSELTPADVRRMHSAIRASGAGYSSVASAHRTLVTMLEYAKSERVVSGENVAMLAPPRRGRVGKAKDSFTREQARTLLGVEDARVTLGLLTGLRSGEAMALRWEDIDFDHAVAELSWSLTEASFQHGCGGTCGKIRAGNCSQRILEISDSLEAIPLEGRLVLVRPKNDTPRQIPLTPAVVTQLRKLRDTDDGTNLYGLVWHRPNGAPRTNTDDNDHLRAVLTRAGIDEPTATTHWLRHTYVTLSEHAGIPWAAAAGVSGHGSPEASDPYRHVLTSEGRKAVTTLSAWVDNP</sequence>
<keyword evidence="2" id="KW-0229">DNA integration</keyword>
<dbReference type="InterPro" id="IPR011010">
    <property type="entry name" value="DNA_brk_join_enz"/>
</dbReference>
<dbReference type="Gene3D" id="1.10.443.10">
    <property type="entry name" value="Intergrase catalytic core"/>
    <property type="match status" value="1"/>
</dbReference>
<evidence type="ECO:0000256" key="1">
    <source>
        <dbReference type="ARBA" id="ARBA00008857"/>
    </source>
</evidence>
<dbReference type="PROSITE" id="PS51900">
    <property type="entry name" value="CB"/>
    <property type="match status" value="1"/>
</dbReference>
<dbReference type="InterPro" id="IPR002104">
    <property type="entry name" value="Integrase_catalytic"/>
</dbReference>
<keyword evidence="4" id="KW-0233">DNA recombination</keyword>
<gene>
    <name evidence="8" type="ORF">Q9R08_04040</name>
</gene>
<evidence type="ECO:0000256" key="2">
    <source>
        <dbReference type="ARBA" id="ARBA00022908"/>
    </source>
</evidence>
<feature type="domain" description="Tyr recombinase" evidence="6">
    <location>
        <begin position="173"/>
        <end position="394"/>
    </location>
</feature>
<feature type="domain" description="Core-binding (CB)" evidence="7">
    <location>
        <begin position="71"/>
        <end position="153"/>
    </location>
</feature>
<dbReference type="InterPro" id="IPR004107">
    <property type="entry name" value="Integrase_SAM-like_N"/>
</dbReference>
<dbReference type="InterPro" id="IPR050808">
    <property type="entry name" value="Phage_Integrase"/>
</dbReference>
<protein>
    <submittedName>
        <fullName evidence="8">Site-specific integrase</fullName>
    </submittedName>
</protein>
<evidence type="ECO:0000256" key="4">
    <source>
        <dbReference type="ARBA" id="ARBA00023172"/>
    </source>
</evidence>
<evidence type="ECO:0000256" key="5">
    <source>
        <dbReference type="PROSITE-ProRule" id="PRU01248"/>
    </source>
</evidence>
<dbReference type="Proteomes" id="UP001235133">
    <property type="component" value="Unassembled WGS sequence"/>
</dbReference>
<evidence type="ECO:0000256" key="3">
    <source>
        <dbReference type="ARBA" id="ARBA00023125"/>
    </source>
</evidence>
<dbReference type="EMBL" id="JAVFWO010000001">
    <property type="protein sequence ID" value="MDQ7877140.1"/>
    <property type="molecule type" value="Genomic_DNA"/>
</dbReference>
<dbReference type="PANTHER" id="PTHR30629:SF2">
    <property type="entry name" value="PROPHAGE INTEGRASE INTS-RELATED"/>
    <property type="match status" value="1"/>
</dbReference>
<accession>A0ABU0YZE0</accession>
<dbReference type="Gene3D" id="1.10.150.130">
    <property type="match status" value="1"/>
</dbReference>
<dbReference type="RefSeq" id="WP_308866543.1">
    <property type="nucleotide sequence ID" value="NZ_JAVFWO010000001.1"/>
</dbReference>
<dbReference type="Pfam" id="PF14659">
    <property type="entry name" value="Phage_int_SAM_3"/>
    <property type="match status" value="1"/>
</dbReference>
<dbReference type="InterPro" id="IPR044068">
    <property type="entry name" value="CB"/>
</dbReference>
<keyword evidence="9" id="KW-1185">Reference proteome</keyword>
<evidence type="ECO:0000313" key="9">
    <source>
        <dbReference type="Proteomes" id="UP001235133"/>
    </source>
</evidence>
<proteinExistence type="inferred from homology"/>
<organism evidence="8 9">
    <name type="scientific">Microbacterium psychrotolerans</name>
    <dbReference type="NCBI Taxonomy" id="3068321"/>
    <lineage>
        <taxon>Bacteria</taxon>
        <taxon>Bacillati</taxon>
        <taxon>Actinomycetota</taxon>
        <taxon>Actinomycetes</taxon>
        <taxon>Micrococcales</taxon>
        <taxon>Microbacteriaceae</taxon>
        <taxon>Microbacterium</taxon>
    </lineage>
</organism>
<comment type="caution">
    <text evidence="8">The sequence shown here is derived from an EMBL/GenBank/DDBJ whole genome shotgun (WGS) entry which is preliminary data.</text>
</comment>
<evidence type="ECO:0000259" key="6">
    <source>
        <dbReference type="PROSITE" id="PS51898"/>
    </source>
</evidence>
<reference evidence="8 9" key="1">
    <citation type="submission" date="2023-08" db="EMBL/GenBank/DDBJ databases">
        <title>Microbacterium psychrotolerans sp. nov., a psychrotolerant bacterium isolated from soil in Heilongjiang Province, China.</title>
        <authorList>
            <person name="An P."/>
            <person name="Zhao D."/>
            <person name="Xiang H."/>
        </authorList>
    </citation>
    <scope>NUCLEOTIDE SEQUENCE [LARGE SCALE GENOMIC DNA]</scope>
    <source>
        <strain evidence="8 9">QXD-8</strain>
    </source>
</reference>
<name>A0ABU0YZE0_9MICO</name>
<evidence type="ECO:0000259" key="7">
    <source>
        <dbReference type="PROSITE" id="PS51900"/>
    </source>
</evidence>
<keyword evidence="3 5" id="KW-0238">DNA-binding</keyword>
<dbReference type="SUPFAM" id="SSF56349">
    <property type="entry name" value="DNA breaking-rejoining enzymes"/>
    <property type="match status" value="1"/>
</dbReference>
<comment type="similarity">
    <text evidence="1">Belongs to the 'phage' integrase family.</text>
</comment>